<evidence type="ECO:0000313" key="2">
    <source>
        <dbReference type="EMBL" id="EON97637.1"/>
    </source>
</evidence>
<feature type="transmembrane region" description="Helical" evidence="1">
    <location>
        <begin position="136"/>
        <end position="157"/>
    </location>
</feature>
<dbReference type="AlphaFoldDB" id="R8BEB9"/>
<sequence>MGAKGLMQKGVPPTLPKWILYIKIAILVLSLIILALAAYAVSLFSGWYTYGYAGAPGFLIFVTIKTFIVFGAIIAVEIWAPRYYYRIAALIGYILGIIFWLSAWAWAASVAAFWLSYVCSYGYCDGPFKGEGGSMAACAGLGAVVWVLSIVNLVFFIRACLADPEGSAPSQNQAELGQVYKQDAPVNQQSYPQEYNQQPTYQQQYPSQ</sequence>
<keyword evidence="1" id="KW-0472">Membrane</keyword>
<gene>
    <name evidence="2" type="ORF">UCRPA7_6801</name>
</gene>
<protein>
    <recommendedName>
        <fullName evidence="4">MARVEL domain-containing protein</fullName>
    </recommendedName>
</protein>
<reference evidence="3" key="1">
    <citation type="journal article" date="2013" name="Genome Announc.">
        <title>Draft genome sequence of the ascomycete Phaeoacremonium aleophilum strain UCR-PA7, a causal agent of the esca disease complex in grapevines.</title>
        <authorList>
            <person name="Blanco-Ulate B."/>
            <person name="Rolshausen P."/>
            <person name="Cantu D."/>
        </authorList>
    </citation>
    <scope>NUCLEOTIDE SEQUENCE [LARGE SCALE GENOMIC DNA]</scope>
    <source>
        <strain evidence="3">UCR-PA7</strain>
    </source>
</reference>
<proteinExistence type="predicted"/>
<dbReference type="OrthoDB" id="5223409at2759"/>
<dbReference type="RefSeq" id="XP_007917528.1">
    <property type="nucleotide sequence ID" value="XM_007919337.1"/>
</dbReference>
<keyword evidence="1" id="KW-1133">Transmembrane helix</keyword>
<dbReference type="eggNOG" id="ENOG502SYWK">
    <property type="taxonomic scope" value="Eukaryota"/>
</dbReference>
<name>R8BEB9_PHAM7</name>
<feature type="transmembrane region" description="Helical" evidence="1">
    <location>
        <begin position="20"/>
        <end position="41"/>
    </location>
</feature>
<keyword evidence="3" id="KW-1185">Reference proteome</keyword>
<dbReference type="EMBL" id="KB933264">
    <property type="protein sequence ID" value="EON97637.1"/>
    <property type="molecule type" value="Genomic_DNA"/>
</dbReference>
<dbReference type="HOGENOM" id="CLU_077756_0_0_1"/>
<dbReference type="KEGG" id="tmn:UCRPA7_6801"/>
<dbReference type="GeneID" id="19327496"/>
<accession>R8BEB9</accession>
<evidence type="ECO:0000256" key="1">
    <source>
        <dbReference type="SAM" id="Phobius"/>
    </source>
</evidence>
<evidence type="ECO:0008006" key="4">
    <source>
        <dbReference type="Google" id="ProtNLM"/>
    </source>
</evidence>
<dbReference type="PANTHER" id="PTHR37451">
    <property type="entry name" value="MARVEL DOMAIN"/>
    <property type="match status" value="1"/>
</dbReference>
<dbReference type="PANTHER" id="PTHR37451:SF4">
    <property type="entry name" value="MARVEL DOMAIN-CONTAINING PROTEIN"/>
    <property type="match status" value="1"/>
</dbReference>
<organism evidence="2 3">
    <name type="scientific">Phaeoacremonium minimum (strain UCR-PA7)</name>
    <name type="common">Esca disease fungus</name>
    <name type="synonym">Togninia minima</name>
    <dbReference type="NCBI Taxonomy" id="1286976"/>
    <lineage>
        <taxon>Eukaryota</taxon>
        <taxon>Fungi</taxon>
        <taxon>Dikarya</taxon>
        <taxon>Ascomycota</taxon>
        <taxon>Pezizomycotina</taxon>
        <taxon>Sordariomycetes</taxon>
        <taxon>Sordariomycetidae</taxon>
        <taxon>Togniniales</taxon>
        <taxon>Togniniaceae</taxon>
        <taxon>Phaeoacremonium</taxon>
    </lineage>
</organism>
<evidence type="ECO:0000313" key="3">
    <source>
        <dbReference type="Proteomes" id="UP000014074"/>
    </source>
</evidence>
<keyword evidence="1" id="KW-0812">Transmembrane</keyword>
<dbReference type="Proteomes" id="UP000014074">
    <property type="component" value="Unassembled WGS sequence"/>
</dbReference>
<feature type="transmembrane region" description="Helical" evidence="1">
    <location>
        <begin position="53"/>
        <end position="76"/>
    </location>
</feature>